<gene>
    <name evidence="5" type="ORF">EI77_01856</name>
</gene>
<dbReference type="PROSITE" id="PS01124">
    <property type="entry name" value="HTH_ARAC_FAMILY_2"/>
    <property type="match status" value="1"/>
</dbReference>
<protein>
    <submittedName>
        <fullName evidence="5">AraC-like DNA-binding protein</fullName>
    </submittedName>
</protein>
<dbReference type="InterPro" id="IPR018062">
    <property type="entry name" value="HTH_AraC-typ_CS"/>
</dbReference>
<dbReference type="InterPro" id="IPR011051">
    <property type="entry name" value="RmlC_Cupin_sf"/>
</dbReference>
<dbReference type="PROSITE" id="PS00041">
    <property type="entry name" value="HTH_ARAC_FAMILY_1"/>
    <property type="match status" value="1"/>
</dbReference>
<dbReference type="SMART" id="SM00342">
    <property type="entry name" value="HTH_ARAC"/>
    <property type="match status" value="1"/>
</dbReference>
<evidence type="ECO:0000256" key="2">
    <source>
        <dbReference type="ARBA" id="ARBA00023125"/>
    </source>
</evidence>
<name>A0A4R7S6Q3_9BACT</name>
<sequence length="293" mass="33573">MPASVLLTPALWQSIVCEWLWVYDGIAPRAQVWSQKITVPPGVFFVQSGQVKIDVGREVIVVGKGDAFFSAPGTRRQWFDEDTRLLSVGLHCRWPDGLHLYQTGLDVAVPGKRLKLLHEATRTLFTQVHGRRKQVGYVEATTTGSRSLQDWTRHEAAYRQWFAEFVSTLKRLGITPNPRKRAEDRRLEHLRAWLQSWPLDRALDLKAVALEVELSPRRIHQLLRDDLGMTAQVYQERRRLEHARQRLTQGTAPLKEIAFGLGFRHPPHFTAWFRRHTGMTPTACRAGYGLEGA</sequence>
<evidence type="ECO:0000256" key="3">
    <source>
        <dbReference type="ARBA" id="ARBA00023163"/>
    </source>
</evidence>
<evidence type="ECO:0000313" key="5">
    <source>
        <dbReference type="EMBL" id="TDU73386.1"/>
    </source>
</evidence>
<dbReference type="InterPro" id="IPR009057">
    <property type="entry name" value="Homeodomain-like_sf"/>
</dbReference>
<dbReference type="PANTHER" id="PTHR46796">
    <property type="entry name" value="HTH-TYPE TRANSCRIPTIONAL ACTIVATOR RHAS-RELATED"/>
    <property type="match status" value="1"/>
</dbReference>
<feature type="domain" description="HTH araC/xylS-type" evidence="4">
    <location>
        <begin position="188"/>
        <end position="287"/>
    </location>
</feature>
<dbReference type="InterPro" id="IPR018060">
    <property type="entry name" value="HTH_AraC"/>
</dbReference>
<keyword evidence="3" id="KW-0804">Transcription</keyword>
<dbReference type="RefSeq" id="WP_166647138.1">
    <property type="nucleotide sequence ID" value="NZ_SOCA01000002.1"/>
</dbReference>
<dbReference type="GO" id="GO:0043565">
    <property type="term" value="F:sequence-specific DNA binding"/>
    <property type="evidence" value="ECO:0007669"/>
    <property type="project" value="InterPro"/>
</dbReference>
<keyword evidence="2 5" id="KW-0238">DNA-binding</keyword>
<evidence type="ECO:0000259" key="4">
    <source>
        <dbReference type="PROSITE" id="PS01124"/>
    </source>
</evidence>
<organism evidence="5 6">
    <name type="scientific">Prosthecobacter fusiformis</name>
    <dbReference type="NCBI Taxonomy" id="48464"/>
    <lineage>
        <taxon>Bacteria</taxon>
        <taxon>Pseudomonadati</taxon>
        <taxon>Verrucomicrobiota</taxon>
        <taxon>Verrucomicrobiia</taxon>
        <taxon>Verrucomicrobiales</taxon>
        <taxon>Verrucomicrobiaceae</taxon>
        <taxon>Prosthecobacter</taxon>
    </lineage>
</organism>
<dbReference type="AlphaFoldDB" id="A0A4R7S6Q3"/>
<dbReference type="Proteomes" id="UP000295662">
    <property type="component" value="Unassembled WGS sequence"/>
</dbReference>
<comment type="caution">
    <text evidence="5">The sequence shown here is derived from an EMBL/GenBank/DDBJ whole genome shotgun (WGS) entry which is preliminary data.</text>
</comment>
<proteinExistence type="predicted"/>
<keyword evidence="1" id="KW-0805">Transcription regulation</keyword>
<reference evidence="5 6" key="1">
    <citation type="submission" date="2019-03" db="EMBL/GenBank/DDBJ databases">
        <title>Genomic Encyclopedia of Archaeal and Bacterial Type Strains, Phase II (KMG-II): from individual species to whole genera.</title>
        <authorList>
            <person name="Goeker M."/>
        </authorList>
    </citation>
    <scope>NUCLEOTIDE SEQUENCE [LARGE SCALE GENOMIC DNA]</scope>
    <source>
        <strain evidence="5 6">ATCC 25309</strain>
    </source>
</reference>
<dbReference type="SUPFAM" id="SSF46689">
    <property type="entry name" value="Homeodomain-like"/>
    <property type="match status" value="1"/>
</dbReference>
<dbReference type="GO" id="GO:0003700">
    <property type="term" value="F:DNA-binding transcription factor activity"/>
    <property type="evidence" value="ECO:0007669"/>
    <property type="project" value="InterPro"/>
</dbReference>
<dbReference type="Pfam" id="PF12833">
    <property type="entry name" value="HTH_18"/>
    <property type="match status" value="1"/>
</dbReference>
<dbReference type="Gene3D" id="1.10.10.60">
    <property type="entry name" value="Homeodomain-like"/>
    <property type="match status" value="1"/>
</dbReference>
<keyword evidence="6" id="KW-1185">Reference proteome</keyword>
<evidence type="ECO:0000256" key="1">
    <source>
        <dbReference type="ARBA" id="ARBA00023015"/>
    </source>
</evidence>
<dbReference type="SUPFAM" id="SSF51182">
    <property type="entry name" value="RmlC-like cupins"/>
    <property type="match status" value="1"/>
</dbReference>
<accession>A0A4R7S6Q3</accession>
<dbReference type="InterPro" id="IPR050204">
    <property type="entry name" value="AraC_XylS_family_regulators"/>
</dbReference>
<dbReference type="EMBL" id="SOCA01000002">
    <property type="protein sequence ID" value="TDU73386.1"/>
    <property type="molecule type" value="Genomic_DNA"/>
</dbReference>
<evidence type="ECO:0000313" key="6">
    <source>
        <dbReference type="Proteomes" id="UP000295662"/>
    </source>
</evidence>